<feature type="binding site" evidence="5">
    <location>
        <begin position="246"/>
        <end position="253"/>
    </location>
    <ligand>
        <name>ATP</name>
        <dbReference type="ChEBI" id="CHEBI:30616"/>
    </ligand>
</feature>
<evidence type="ECO:0000256" key="4">
    <source>
        <dbReference type="ARBA" id="ARBA00022840"/>
    </source>
</evidence>
<gene>
    <name evidence="8" type="ORF">KL86CLO1_11412</name>
</gene>
<evidence type="ECO:0000256" key="2">
    <source>
        <dbReference type="ARBA" id="ARBA00022801"/>
    </source>
</evidence>
<dbReference type="InterPro" id="IPR027785">
    <property type="entry name" value="UvrD-like_helicase_C"/>
</dbReference>
<dbReference type="GO" id="GO:0000725">
    <property type="term" value="P:recombinational repair"/>
    <property type="evidence" value="ECO:0007669"/>
    <property type="project" value="TreeGrafter"/>
</dbReference>
<keyword evidence="2 5" id="KW-0378">Hydrolase</keyword>
<organism evidence="8">
    <name type="scientific">uncultured Eubacteriales bacterium</name>
    <dbReference type="NCBI Taxonomy" id="172733"/>
    <lineage>
        <taxon>Bacteria</taxon>
        <taxon>Bacillati</taxon>
        <taxon>Bacillota</taxon>
        <taxon>Clostridia</taxon>
        <taxon>Eubacteriales</taxon>
        <taxon>environmental samples</taxon>
    </lineage>
</organism>
<evidence type="ECO:0000313" key="8">
    <source>
        <dbReference type="EMBL" id="SBW00959.1"/>
    </source>
</evidence>
<evidence type="ECO:0000259" key="7">
    <source>
        <dbReference type="PROSITE" id="PS51198"/>
    </source>
</evidence>
<dbReference type="PROSITE" id="PS51198">
    <property type="entry name" value="UVRD_HELICASE_ATP_BIND"/>
    <property type="match status" value="1"/>
</dbReference>
<evidence type="ECO:0000256" key="6">
    <source>
        <dbReference type="SAM" id="MobiDB-lite"/>
    </source>
</evidence>
<dbReference type="SUPFAM" id="SSF52540">
    <property type="entry name" value="P-loop containing nucleoside triphosphate hydrolases"/>
    <property type="match status" value="1"/>
</dbReference>
<evidence type="ECO:0000256" key="5">
    <source>
        <dbReference type="PROSITE-ProRule" id="PRU00560"/>
    </source>
</evidence>
<dbReference type="Gene3D" id="3.40.50.300">
    <property type="entry name" value="P-loop containing nucleotide triphosphate hydrolases"/>
    <property type="match status" value="2"/>
</dbReference>
<feature type="region of interest" description="Disordered" evidence="6">
    <location>
        <begin position="1"/>
        <end position="24"/>
    </location>
</feature>
<dbReference type="PANTHER" id="PTHR11070">
    <property type="entry name" value="UVRD / RECB / PCRA DNA HELICASE FAMILY MEMBER"/>
    <property type="match status" value="1"/>
</dbReference>
<keyword evidence="4 5" id="KW-0067">ATP-binding</keyword>
<accession>A0A212JNE5</accession>
<reference evidence="8" key="1">
    <citation type="submission" date="2016-04" db="EMBL/GenBank/DDBJ databases">
        <authorList>
            <person name="Evans L.H."/>
            <person name="Alamgir A."/>
            <person name="Owens N."/>
            <person name="Weber N.D."/>
            <person name="Virtaneva K."/>
            <person name="Barbian K."/>
            <person name="Babar A."/>
            <person name="Rosenke K."/>
        </authorList>
    </citation>
    <scope>NUCLEOTIDE SEQUENCE</scope>
    <source>
        <strain evidence="8">86</strain>
    </source>
</reference>
<evidence type="ECO:0000256" key="1">
    <source>
        <dbReference type="ARBA" id="ARBA00022741"/>
    </source>
</evidence>
<dbReference type="EMBL" id="FLUN01000001">
    <property type="protein sequence ID" value="SBW00959.1"/>
    <property type="molecule type" value="Genomic_DNA"/>
</dbReference>
<proteinExistence type="predicted"/>
<protein>
    <recommendedName>
        <fullName evidence="7">UvrD-like helicase ATP-binding domain-containing protein</fullName>
    </recommendedName>
</protein>
<keyword evidence="1 5" id="KW-0547">Nucleotide-binding</keyword>
<dbReference type="GO" id="GO:0005829">
    <property type="term" value="C:cytosol"/>
    <property type="evidence" value="ECO:0007669"/>
    <property type="project" value="TreeGrafter"/>
</dbReference>
<feature type="domain" description="UvrD-like helicase ATP-binding" evidence="7">
    <location>
        <begin position="225"/>
        <end position="551"/>
    </location>
</feature>
<dbReference type="InterPro" id="IPR027417">
    <property type="entry name" value="P-loop_NTPase"/>
</dbReference>
<dbReference type="GO" id="GO:0005524">
    <property type="term" value="F:ATP binding"/>
    <property type="evidence" value="ECO:0007669"/>
    <property type="project" value="UniProtKB-UniRule"/>
</dbReference>
<name>A0A212JNE5_9FIRM</name>
<sequence length="705" mass="80746">MTNSQKAGRRDINAPAPVHEATRKLPDDTPVFFDEITHLDEIKCKLDEAIKHANDSVEHIDDEYMDTKRYMVQHRGEIDPHEMFQNELALKQIDHRGAFAVEIRDKLIKLKDSPYFARIDFREAAEETPCSIYIGRFAFHHDNELLVSDWRSPVASMFYDCEVGPAGYDAPVGQINGELSRKRQFKIKNGEMEYALESSLNVQDDILQRELSHTSDEKMKSIIATIQTEQNRIIRDEKSGTLLIQGVAGSGKTSIALHRIAYLLYRFKDRLTAKNVAILSPNKVFGDYISNVLPELGEESIGGISFADIAEIQLESVIRFERDRDPLEAGDPEWAERVRFKSTLEFVKLMNDYLALMPETVFEPGDYTFGRFSVGREWIQSRFSSLNKLPVKQRLQTIAEDIYDRFQTDNFMEDTLPTARTIQKSLTAMLKLKNTLALYKDFYKRMNRSESFVMPAKDTLGWDDVYPFLYFHAAFVGLKESRVIRHLVIDEMQDYTPTQFAVMNLLFKCQKTILGDFGQCINPNHKHTLSDLLELYDASKLIELNKSYRSTYEIITFAKRIQSIALLEAVERHGDAPELIYCRDKQEELEQIMKKIDAFADSENVTLGIILKTNSAAKAFYDVLPQSLDVHLISPESTAFVNGVSITSIQMSKGLEFDEVIIPSSNNETYFGEYDRSLLYIACTRAMHRLSLIYTGELSRLIGGI</sequence>
<dbReference type="InterPro" id="IPR000212">
    <property type="entry name" value="DNA_helicase_UvrD/REP"/>
</dbReference>
<dbReference type="AlphaFoldDB" id="A0A212JNE5"/>
<dbReference type="Pfam" id="PF13538">
    <property type="entry name" value="UvrD_C_2"/>
    <property type="match status" value="1"/>
</dbReference>
<keyword evidence="3 5" id="KW-0347">Helicase</keyword>
<dbReference type="GO" id="GO:0016787">
    <property type="term" value="F:hydrolase activity"/>
    <property type="evidence" value="ECO:0007669"/>
    <property type="project" value="UniProtKB-UniRule"/>
</dbReference>
<dbReference type="GO" id="GO:0043138">
    <property type="term" value="F:3'-5' DNA helicase activity"/>
    <property type="evidence" value="ECO:0007669"/>
    <property type="project" value="TreeGrafter"/>
</dbReference>
<dbReference type="InterPro" id="IPR014016">
    <property type="entry name" value="UvrD-like_ATP-bd"/>
</dbReference>
<dbReference type="GO" id="GO:0003677">
    <property type="term" value="F:DNA binding"/>
    <property type="evidence" value="ECO:0007669"/>
    <property type="project" value="InterPro"/>
</dbReference>
<dbReference type="PANTHER" id="PTHR11070:SF17">
    <property type="entry name" value="DNA HELICASE IV"/>
    <property type="match status" value="1"/>
</dbReference>
<evidence type="ECO:0000256" key="3">
    <source>
        <dbReference type="ARBA" id="ARBA00022806"/>
    </source>
</evidence>